<dbReference type="STRING" id="154538.A0A1M2VWT6"/>
<protein>
    <recommendedName>
        <fullName evidence="2">Methyltransferase domain-containing protein</fullName>
    </recommendedName>
</protein>
<evidence type="ECO:0000313" key="4">
    <source>
        <dbReference type="Proteomes" id="UP000184267"/>
    </source>
</evidence>
<keyword evidence="4" id="KW-1185">Reference proteome</keyword>
<dbReference type="Gene3D" id="3.40.50.150">
    <property type="entry name" value="Vaccinia Virus protein VP39"/>
    <property type="match status" value="1"/>
</dbReference>
<dbReference type="Proteomes" id="UP000184267">
    <property type="component" value="Unassembled WGS sequence"/>
</dbReference>
<comment type="caution">
    <text evidence="3">The sequence shown here is derived from an EMBL/GenBank/DDBJ whole genome shotgun (WGS) entry which is preliminary data.</text>
</comment>
<feature type="domain" description="Methyltransferase" evidence="2">
    <location>
        <begin position="231"/>
        <end position="336"/>
    </location>
</feature>
<evidence type="ECO:0000313" key="3">
    <source>
        <dbReference type="EMBL" id="OJT12043.1"/>
    </source>
</evidence>
<evidence type="ECO:0000259" key="2">
    <source>
        <dbReference type="Pfam" id="PF13649"/>
    </source>
</evidence>
<feature type="compositionally biased region" description="Basic and acidic residues" evidence="1">
    <location>
        <begin position="506"/>
        <end position="518"/>
    </location>
</feature>
<feature type="region of interest" description="Disordered" evidence="1">
    <location>
        <begin position="115"/>
        <end position="134"/>
    </location>
</feature>
<dbReference type="SUPFAM" id="SSF53335">
    <property type="entry name" value="S-adenosyl-L-methionine-dependent methyltransferases"/>
    <property type="match status" value="1"/>
</dbReference>
<feature type="region of interest" description="Disordered" evidence="1">
    <location>
        <begin position="667"/>
        <end position="692"/>
    </location>
</feature>
<gene>
    <name evidence="3" type="ORF">TRAPUB_11416</name>
</gene>
<dbReference type="PANTHER" id="PTHR43591:SF24">
    <property type="entry name" value="2-METHOXY-6-POLYPRENYL-1,4-BENZOQUINOL METHYLASE, MITOCHONDRIAL"/>
    <property type="match status" value="1"/>
</dbReference>
<reference evidence="3 4" key="1">
    <citation type="submission" date="2016-10" db="EMBL/GenBank/DDBJ databases">
        <title>Genome sequence of the basidiomycete white-rot fungus Trametes pubescens.</title>
        <authorList>
            <person name="Makela M.R."/>
            <person name="Granchi Z."/>
            <person name="Peng M."/>
            <person name="De Vries R.P."/>
            <person name="Grigoriev I."/>
            <person name="Riley R."/>
            <person name="Hilden K."/>
        </authorList>
    </citation>
    <scope>NUCLEOTIDE SEQUENCE [LARGE SCALE GENOMIC DNA]</scope>
    <source>
        <strain evidence="3 4">FBCC735</strain>
    </source>
</reference>
<feature type="region of interest" description="Disordered" evidence="1">
    <location>
        <begin position="397"/>
        <end position="424"/>
    </location>
</feature>
<dbReference type="GO" id="GO:0008168">
    <property type="term" value="F:methyltransferase activity"/>
    <property type="evidence" value="ECO:0007669"/>
    <property type="project" value="TreeGrafter"/>
</dbReference>
<feature type="compositionally biased region" description="Basic and acidic residues" evidence="1">
    <location>
        <begin position="526"/>
        <end position="540"/>
    </location>
</feature>
<dbReference type="OrthoDB" id="2013972at2759"/>
<evidence type="ECO:0000256" key="1">
    <source>
        <dbReference type="SAM" id="MobiDB-lite"/>
    </source>
</evidence>
<dbReference type="CDD" id="cd02440">
    <property type="entry name" value="AdoMet_MTases"/>
    <property type="match status" value="1"/>
</dbReference>
<accession>A0A1M2VWT6</accession>
<dbReference type="Pfam" id="PF13649">
    <property type="entry name" value="Methyltransf_25"/>
    <property type="match status" value="1"/>
</dbReference>
<dbReference type="AlphaFoldDB" id="A0A1M2VWT6"/>
<dbReference type="EMBL" id="MNAD01000537">
    <property type="protein sequence ID" value="OJT12043.1"/>
    <property type="molecule type" value="Genomic_DNA"/>
</dbReference>
<dbReference type="InterPro" id="IPR029063">
    <property type="entry name" value="SAM-dependent_MTases_sf"/>
</dbReference>
<organism evidence="3 4">
    <name type="scientific">Trametes pubescens</name>
    <name type="common">White-rot fungus</name>
    <dbReference type="NCBI Taxonomy" id="154538"/>
    <lineage>
        <taxon>Eukaryota</taxon>
        <taxon>Fungi</taxon>
        <taxon>Dikarya</taxon>
        <taxon>Basidiomycota</taxon>
        <taxon>Agaricomycotina</taxon>
        <taxon>Agaricomycetes</taxon>
        <taxon>Polyporales</taxon>
        <taxon>Polyporaceae</taxon>
        <taxon>Trametes</taxon>
    </lineage>
</organism>
<dbReference type="InterPro" id="IPR041698">
    <property type="entry name" value="Methyltransf_25"/>
</dbReference>
<dbReference type="OMA" id="VPYMQAY"/>
<proteinExistence type="predicted"/>
<feature type="region of interest" description="Disordered" evidence="1">
    <location>
        <begin position="62"/>
        <end position="94"/>
    </location>
</feature>
<feature type="region of interest" description="Disordered" evidence="1">
    <location>
        <begin position="491"/>
        <end position="557"/>
    </location>
</feature>
<feature type="compositionally biased region" description="Polar residues" evidence="1">
    <location>
        <begin position="64"/>
        <end position="77"/>
    </location>
</feature>
<name>A0A1M2VWT6_TRAPU</name>
<dbReference type="PANTHER" id="PTHR43591">
    <property type="entry name" value="METHYLTRANSFERASE"/>
    <property type="match status" value="1"/>
</dbReference>
<sequence>MSPVIYSPVSPQGSLLDGSFDTMPFLPSSDSLCPLISLEDDTDHPSLFDSYISSMAKKDVRYSATDSTSDLSEGSRSSMDEGAMPLSPSQGTITQKSIRPRKVTTKRSLGEALKSLKPSSHGHTDHSRTFKHTPPALHLDETSFQTIDSEDLPGSIGIRREEQDAFDDRNRTVRRRNMPHHPFRYEDVPYMQAYSQILLENDYQTHELLRRLCPNGSPTFHDFGKKPPSQVLDIGCGEGFWVLHAAKLWRNHDTKVTGLDLIDLHNNEAGEVKPQREPARTWKNVQWKRSNFLKYGLGFDDSSFDLVRIANLTLCVPMLAWIGVFEEVRRVLKPGGRLELIDDDLFFPDVPPHPRLGMEMSGSPSKPSLERTPSCSGLDSKFVPRIAALTRSASQRHIPDALHGPGSPGATQARHARSVSEVEYGHKATTASELEHIFDNMLIANGIHARPHQFLIVLLQEVFGPTYARETQKLELAVPSRACMEGVNFGPTGKEHAASPAGAVPVEKRRSEDGEKGRPSWMTIEWDSKKDRKAEKEKGGRSGRTSLDGLPDTKGMDGISPKARQLLFGDDKGRAAPSAGPYQPPGIVLLPTTFIPCTPLEVEMYACKNMNTLLGCKYALSKFMTSSRGPKGEPLVSERDVDDYLWEYDCFRRKRFNWPQDIPSLRMIDEEPEPTPSPPSKPPALFGTPKGPAPMYGGLKANKKTATHVRTIRVYEAMKSTLDHH</sequence>